<accession>A0ACC6QUH6</accession>
<keyword evidence="2" id="KW-1185">Reference proteome</keyword>
<dbReference type="EMBL" id="JBBKAI010000002">
    <property type="protein sequence ID" value="MEJ8662063.1"/>
    <property type="molecule type" value="Genomic_DNA"/>
</dbReference>
<dbReference type="Proteomes" id="UP001375539">
    <property type="component" value="Unassembled WGS sequence"/>
</dbReference>
<evidence type="ECO:0000313" key="1">
    <source>
        <dbReference type="EMBL" id="MEJ8662063.1"/>
    </source>
</evidence>
<gene>
    <name evidence="1" type="ORF">WKI58_37185</name>
</gene>
<evidence type="ECO:0000313" key="2">
    <source>
        <dbReference type="Proteomes" id="UP001375539"/>
    </source>
</evidence>
<organism evidence="1 2">
    <name type="scientific">Streptomyces pratisoli</name>
    <dbReference type="NCBI Taxonomy" id="3139917"/>
    <lineage>
        <taxon>Bacteria</taxon>
        <taxon>Bacillati</taxon>
        <taxon>Actinomycetota</taxon>
        <taxon>Actinomycetes</taxon>
        <taxon>Kitasatosporales</taxon>
        <taxon>Streptomycetaceae</taxon>
        <taxon>Streptomyces</taxon>
    </lineage>
</organism>
<reference evidence="1" key="1">
    <citation type="submission" date="2024-03" db="EMBL/GenBank/DDBJ databases">
        <title>Novel Streptomyces species of biotechnological and ecological value are a feature of Machair soil.</title>
        <authorList>
            <person name="Prole J.R."/>
            <person name="Goodfellow M."/>
            <person name="Allenby N."/>
            <person name="Ward A.C."/>
        </authorList>
    </citation>
    <scope>NUCLEOTIDE SEQUENCE</scope>
    <source>
        <strain evidence="1">MS1.AVA.4</strain>
    </source>
</reference>
<protein>
    <submittedName>
        <fullName evidence="1">Aldo/keto reductase</fullName>
    </submittedName>
</protein>
<sequence>MSTSQPVTPPVASTVTIGSDLVVNRIGYGAMRLTGDHQWGEIPDRAAGIALLRRAVETGVTYIDTADAYGPHTNETLIHDALHSYPDNLVIATKGGFIRGGPDYADFGAVGNREYLRQSAYLSARRLGVEQIGLYYLHSPHATDVPFADQVATLAELREQGLIRHIGLSNVSPEQFREATKIVDIAAVTALYNLGDRTGAALLAAAEETGTVFSPWFPTSLPKFSTDGSDKATDESHFGAILDPIRDKHDATVPQIALAWLLHRSPLILPIPGTTSPAHLDENLAAAAIRLTDEEVNAITGLIPEGPTRTA</sequence>
<comment type="caution">
    <text evidence="1">The sequence shown here is derived from an EMBL/GenBank/DDBJ whole genome shotgun (WGS) entry which is preliminary data.</text>
</comment>
<name>A0ACC6QUH6_9ACTN</name>
<proteinExistence type="predicted"/>